<sequence>MSCPHTPKQNGRAERKHRHITETGLAMLFNSHAPATLWSDAFASATFIINRLPSSVLNFKSPYEVLYGRCPTYSNLRIFGCRVFPYLRDYAKHKLAPRSAECIFIGYDVKYKGYRCLDPSTQRIYTTRHAQFDEDNFPFGAHVSPVDQATLIFSNFDETLPTNPFPNPPFLPTPSGHHTPIRPNPINPLPKPDHSPCPMCSAHSFPASSAQPISAPSAQPVPSDATTQSNSEPSSSHFSSSSPTSPSLHSHHSSPSAQPSTSPSASPTAPAPQSSISILGPHPTTTPNPEGGSSAEPIPTHPMRTRSKNGIYKPKYYANLSLFSGPLHYALLAAQDPRGYKSAAKHSKWVKSMEEEIHALQQNHTWVLVPRPQDANMLARNGFIVQNTKKMVLLIATRPVLLLTASLRFMVLISRILSVPL</sequence>
<organism evidence="4 5">
    <name type="scientific">Helianthus annuus</name>
    <name type="common">Common sunflower</name>
    <dbReference type="NCBI Taxonomy" id="4232"/>
    <lineage>
        <taxon>Eukaryota</taxon>
        <taxon>Viridiplantae</taxon>
        <taxon>Streptophyta</taxon>
        <taxon>Embryophyta</taxon>
        <taxon>Tracheophyta</taxon>
        <taxon>Spermatophyta</taxon>
        <taxon>Magnoliopsida</taxon>
        <taxon>eudicotyledons</taxon>
        <taxon>Gunneridae</taxon>
        <taxon>Pentapetalae</taxon>
        <taxon>asterids</taxon>
        <taxon>campanulids</taxon>
        <taxon>Asterales</taxon>
        <taxon>Asteraceae</taxon>
        <taxon>Asteroideae</taxon>
        <taxon>Heliantheae alliance</taxon>
        <taxon>Heliantheae</taxon>
        <taxon>Helianthus</taxon>
    </lineage>
</organism>
<evidence type="ECO:0000313" key="4">
    <source>
        <dbReference type="EMBL" id="OTG24635.1"/>
    </source>
</evidence>
<dbReference type="InParanoid" id="A0A251UMR8"/>
<feature type="compositionally biased region" description="Low complexity" evidence="1">
    <location>
        <begin position="206"/>
        <end position="277"/>
    </location>
</feature>
<dbReference type="EMBL" id="CM007894">
    <property type="protein sequence ID" value="OTG24635.1"/>
    <property type="molecule type" value="Genomic_DNA"/>
</dbReference>
<dbReference type="PANTHER" id="PTHR42648:SF26">
    <property type="entry name" value="INTEGRASE CATALYTIC DOMAIN-CONTAINING PROTEIN"/>
    <property type="match status" value="1"/>
</dbReference>
<dbReference type="Gramene" id="mRNA:HanXRQr2_Chr05g0207971">
    <property type="protein sequence ID" value="CDS:HanXRQr2_Chr05g0207971.1"/>
    <property type="gene ID" value="HanXRQr2_Chr05g0207971"/>
</dbReference>
<keyword evidence="3" id="KW-0808">Transferase</keyword>
<dbReference type="STRING" id="4232.A0A251UMR8"/>
<evidence type="ECO:0000313" key="5">
    <source>
        <dbReference type="Proteomes" id="UP000215914"/>
    </source>
</evidence>
<reference evidence="4" key="2">
    <citation type="submission" date="2017-02" db="EMBL/GenBank/DDBJ databases">
        <title>Sunflower complete genome.</title>
        <authorList>
            <person name="Langlade N."/>
            <person name="Munos S."/>
        </authorList>
    </citation>
    <scope>NUCLEOTIDE SEQUENCE [LARGE SCALE GENOMIC DNA]</scope>
    <source>
        <tissue evidence="4">Leaves</tissue>
    </source>
</reference>
<dbReference type="PROSITE" id="PS50994">
    <property type="entry name" value="INTEGRASE"/>
    <property type="match status" value="1"/>
</dbReference>
<dbReference type="EC" id="2.7.7.49" evidence="3"/>
<dbReference type="PANTHER" id="PTHR42648">
    <property type="entry name" value="TRANSPOSASE, PUTATIVE-RELATED"/>
    <property type="match status" value="1"/>
</dbReference>
<evidence type="ECO:0000313" key="3">
    <source>
        <dbReference type="EMBL" id="KAF5805326.1"/>
    </source>
</evidence>
<dbReference type="Pfam" id="PF25597">
    <property type="entry name" value="SH3_retrovirus"/>
    <property type="match status" value="1"/>
</dbReference>
<evidence type="ECO:0000256" key="1">
    <source>
        <dbReference type="SAM" id="MobiDB-lite"/>
    </source>
</evidence>
<name>A0A251UMR8_HELAN</name>
<feature type="domain" description="Integrase catalytic" evidence="2">
    <location>
        <begin position="1"/>
        <end position="70"/>
    </location>
</feature>
<reference evidence="3" key="3">
    <citation type="submission" date="2020-06" db="EMBL/GenBank/DDBJ databases">
        <title>Helianthus annuus Genome sequencing and assembly Release 2.</title>
        <authorList>
            <person name="Gouzy J."/>
            <person name="Langlade N."/>
            <person name="Munos S."/>
        </authorList>
    </citation>
    <scope>NUCLEOTIDE SEQUENCE</scope>
    <source>
        <tissue evidence="3">Leaves</tissue>
    </source>
</reference>
<dbReference type="InterPro" id="IPR001584">
    <property type="entry name" value="Integrase_cat-core"/>
</dbReference>
<feature type="compositionally biased region" description="Pro residues" evidence="1">
    <location>
        <begin position="163"/>
        <end position="172"/>
    </location>
</feature>
<dbReference type="AlphaFoldDB" id="A0A251UMR8"/>
<reference evidence="3 5" key="1">
    <citation type="journal article" date="2017" name="Nature">
        <title>The sunflower genome provides insights into oil metabolism, flowering and Asterid evolution.</title>
        <authorList>
            <person name="Badouin H."/>
            <person name="Gouzy J."/>
            <person name="Grassa C.J."/>
            <person name="Murat F."/>
            <person name="Staton S.E."/>
            <person name="Cottret L."/>
            <person name="Lelandais-Briere C."/>
            <person name="Owens G.L."/>
            <person name="Carrere S."/>
            <person name="Mayjonade B."/>
            <person name="Legrand L."/>
            <person name="Gill N."/>
            <person name="Kane N.C."/>
            <person name="Bowers J.E."/>
            <person name="Hubner S."/>
            <person name="Bellec A."/>
            <person name="Berard A."/>
            <person name="Berges H."/>
            <person name="Blanchet N."/>
            <person name="Boniface M.C."/>
            <person name="Brunel D."/>
            <person name="Catrice O."/>
            <person name="Chaidir N."/>
            <person name="Claudel C."/>
            <person name="Donnadieu C."/>
            <person name="Faraut T."/>
            <person name="Fievet G."/>
            <person name="Helmstetter N."/>
            <person name="King M."/>
            <person name="Knapp S.J."/>
            <person name="Lai Z."/>
            <person name="Le Paslier M.C."/>
            <person name="Lippi Y."/>
            <person name="Lorenzon L."/>
            <person name="Mandel J.R."/>
            <person name="Marage G."/>
            <person name="Marchand G."/>
            <person name="Marquand E."/>
            <person name="Bret-Mestries E."/>
            <person name="Morien E."/>
            <person name="Nambeesan S."/>
            <person name="Nguyen T."/>
            <person name="Pegot-Espagnet P."/>
            <person name="Pouilly N."/>
            <person name="Raftis F."/>
            <person name="Sallet E."/>
            <person name="Schiex T."/>
            <person name="Thomas J."/>
            <person name="Vandecasteele C."/>
            <person name="Vares D."/>
            <person name="Vear F."/>
            <person name="Vautrin S."/>
            <person name="Crespi M."/>
            <person name="Mangin B."/>
            <person name="Burke J.M."/>
            <person name="Salse J."/>
            <person name="Munos S."/>
            <person name="Vincourt P."/>
            <person name="Rieseberg L.H."/>
            <person name="Langlade N.B."/>
        </authorList>
    </citation>
    <scope>NUCLEOTIDE SEQUENCE [LARGE SCALE GENOMIC DNA]</scope>
    <source>
        <strain evidence="5">cv. SF193</strain>
        <tissue evidence="3">Leaves</tissue>
    </source>
</reference>
<evidence type="ECO:0000259" key="2">
    <source>
        <dbReference type="PROSITE" id="PS50994"/>
    </source>
</evidence>
<dbReference type="InterPro" id="IPR039537">
    <property type="entry name" value="Retrotran_Ty1/copia-like"/>
</dbReference>
<dbReference type="InterPro" id="IPR036397">
    <property type="entry name" value="RNaseH_sf"/>
</dbReference>
<feature type="region of interest" description="Disordered" evidence="1">
    <location>
        <begin position="163"/>
        <end position="307"/>
    </location>
</feature>
<dbReference type="GO" id="GO:0015074">
    <property type="term" value="P:DNA integration"/>
    <property type="evidence" value="ECO:0007669"/>
    <property type="project" value="InterPro"/>
</dbReference>
<dbReference type="EMBL" id="MNCJ02000320">
    <property type="protein sequence ID" value="KAF5805326.1"/>
    <property type="molecule type" value="Genomic_DNA"/>
</dbReference>
<dbReference type="InterPro" id="IPR012337">
    <property type="entry name" value="RNaseH-like_sf"/>
</dbReference>
<dbReference type="Gene3D" id="3.30.420.10">
    <property type="entry name" value="Ribonuclease H-like superfamily/Ribonuclease H"/>
    <property type="match status" value="1"/>
</dbReference>
<protein>
    <submittedName>
        <fullName evidence="4">Putative ribonuclease H-like domain-containing protein</fullName>
    </submittedName>
    <submittedName>
        <fullName evidence="3">RNA-directed DNA polymerase</fullName>
        <ecNumber evidence="3">2.7.7.49</ecNumber>
    </submittedName>
</protein>
<keyword evidence="3" id="KW-0695">RNA-directed DNA polymerase</keyword>
<keyword evidence="3" id="KW-0548">Nucleotidyltransferase</keyword>
<dbReference type="SUPFAM" id="SSF53098">
    <property type="entry name" value="Ribonuclease H-like"/>
    <property type="match status" value="1"/>
</dbReference>
<dbReference type="GO" id="GO:0003676">
    <property type="term" value="F:nucleic acid binding"/>
    <property type="evidence" value="ECO:0007669"/>
    <property type="project" value="InterPro"/>
</dbReference>
<gene>
    <name evidence="4" type="ORF">HannXRQ_Chr05g0138881</name>
    <name evidence="3" type="ORF">HanXRQr2_Chr05g0207971</name>
</gene>
<keyword evidence="5" id="KW-1185">Reference proteome</keyword>
<accession>A0A251UMR8</accession>
<proteinExistence type="predicted"/>
<dbReference type="InterPro" id="IPR057670">
    <property type="entry name" value="SH3_retrovirus"/>
</dbReference>
<dbReference type="GO" id="GO:0003964">
    <property type="term" value="F:RNA-directed DNA polymerase activity"/>
    <property type="evidence" value="ECO:0007669"/>
    <property type="project" value="UniProtKB-KW"/>
</dbReference>
<dbReference type="Proteomes" id="UP000215914">
    <property type="component" value="Chromosome 5"/>
</dbReference>